<protein>
    <submittedName>
        <fullName evidence="4">Peptidase M16 family domain-containing protein</fullName>
    </submittedName>
</protein>
<dbReference type="Pfam" id="PF05193">
    <property type="entry name" value="Peptidase_M16_C"/>
    <property type="match status" value="1"/>
</dbReference>
<evidence type="ECO:0000256" key="1">
    <source>
        <dbReference type="ARBA" id="ARBA00007261"/>
    </source>
</evidence>
<dbReference type="Gene3D" id="3.30.830.10">
    <property type="entry name" value="Metalloenzyme, LuxS/M16 peptidase-like"/>
    <property type="match status" value="2"/>
</dbReference>
<proteinExistence type="inferred from homology"/>
<dbReference type="PANTHER" id="PTHR11851:SF49">
    <property type="entry name" value="MITOCHONDRIAL-PROCESSING PEPTIDASE SUBUNIT ALPHA"/>
    <property type="match status" value="1"/>
</dbReference>
<gene>
    <name evidence="4" type="ORF">BPAY_056</name>
</gene>
<dbReference type="InterPro" id="IPR007863">
    <property type="entry name" value="Peptidase_M16_C"/>
</dbReference>
<sequence length="489" mass="57100">MFQITRTQINKFIIKIILAVIIFFHTIIMFAHIFNRNVPPPSLKRNTTINIEKPKFFQMKNGLKVLIVENHKLPLVRIGLELDYQPFLEKDKIGIKKILGQMLRSGTKNHTKEKLDDMIDYMGCSLYTSFSETSIFTMKKYLNKSVFIMSDILMNSKFDNLKELDKIIKQRIIDISLSEKDPNAILQRVRNVLYFGKNHPYGEYETHDTIKNITLYDLKKLYEKYYIPNISYLSFIGDISQKEAEKLCDLYFSKWEKKSYIDDDPILKKYVIPSKIEIDIVDIPTLTQSTICFGGPVCLKKNDPEYFSSMLANGILGGGPQSRLFLNLREKKAYTYGAYSILKSDRNIGYFSVYTQVRNEVTEKTIKDLIKEIFEITEKKISLEELNIKKKEISGQFILDFEDPNRISDLFICELKNNLPSGFYKNYLKKIESVTIDDVYQSCQKFFFTKNGRIIIVGKAHDILPNIKKLGYSIRFFDQFGSLIKKEEK</sequence>
<name>A0ABN5V5W6_9FLAO</name>
<comment type="similarity">
    <text evidence="1">Belongs to the peptidase M16 family.</text>
</comment>
<evidence type="ECO:0000313" key="4">
    <source>
        <dbReference type="EMBL" id="BAR91816.1"/>
    </source>
</evidence>
<reference evidence="4 5" key="1">
    <citation type="journal article" date="2015" name="Microbes Environ.">
        <title>An Efficient Strategy Developed for Next-Generation Sequencing of Endosymbiont Genomes Performed Using Crude DNA Isolated from Host Tissues: A Case Study of Blattabacterium cuenoti Inhabiting the Fat Bodies of Cockroaches.</title>
        <authorList>
            <person name="Kinjo Y."/>
            <person name="Saitoh S."/>
            <person name="Tokuda G."/>
        </authorList>
    </citation>
    <scope>NUCLEOTIDE SEQUENCE [LARGE SCALE GENOMIC DNA]</scope>
    <source>
        <strain evidence="4 5">BPAY</strain>
    </source>
</reference>
<dbReference type="InterPro" id="IPR011249">
    <property type="entry name" value="Metalloenz_LuxS/M16"/>
</dbReference>
<dbReference type="RefSeq" id="WP_096377890.1">
    <property type="nucleotide sequence ID" value="NZ_AP014609.1"/>
</dbReference>
<accession>A0ABN5V5W6</accession>
<keyword evidence="5" id="KW-1185">Reference proteome</keyword>
<keyword evidence="2" id="KW-0472">Membrane</keyword>
<dbReference type="SUPFAM" id="SSF63411">
    <property type="entry name" value="LuxS/MPP-like metallohydrolase"/>
    <property type="match status" value="2"/>
</dbReference>
<keyword evidence="2" id="KW-0812">Transmembrane</keyword>
<evidence type="ECO:0000256" key="2">
    <source>
        <dbReference type="SAM" id="Phobius"/>
    </source>
</evidence>
<feature type="transmembrane region" description="Helical" evidence="2">
    <location>
        <begin position="12"/>
        <end position="34"/>
    </location>
</feature>
<evidence type="ECO:0000259" key="3">
    <source>
        <dbReference type="Pfam" id="PF05193"/>
    </source>
</evidence>
<dbReference type="EMBL" id="AP014609">
    <property type="protein sequence ID" value="BAR91816.1"/>
    <property type="molecule type" value="Genomic_DNA"/>
</dbReference>
<organism evidence="4 5">
    <name type="scientific">Blattabacterium cuenoti BPAY</name>
    <dbReference type="NCBI Taxonomy" id="1457031"/>
    <lineage>
        <taxon>Bacteria</taxon>
        <taxon>Pseudomonadati</taxon>
        <taxon>Bacteroidota</taxon>
        <taxon>Flavobacteriia</taxon>
        <taxon>Flavobacteriales</taxon>
        <taxon>Blattabacteriaceae</taxon>
        <taxon>Blattabacterium</taxon>
    </lineage>
</organism>
<dbReference type="PANTHER" id="PTHR11851">
    <property type="entry name" value="METALLOPROTEASE"/>
    <property type="match status" value="1"/>
</dbReference>
<dbReference type="InterPro" id="IPR050361">
    <property type="entry name" value="MPP/UQCRC_Complex"/>
</dbReference>
<dbReference type="Proteomes" id="UP000217805">
    <property type="component" value="Chromosome"/>
</dbReference>
<evidence type="ECO:0000313" key="5">
    <source>
        <dbReference type="Proteomes" id="UP000217805"/>
    </source>
</evidence>
<keyword evidence="2" id="KW-1133">Transmembrane helix</keyword>
<feature type="domain" description="Peptidase M16 C-terminal" evidence="3">
    <location>
        <begin position="212"/>
        <end position="391"/>
    </location>
</feature>